<reference evidence="2 3" key="1">
    <citation type="submission" date="2024-03" db="EMBL/GenBank/DDBJ databases">
        <title>Chitinophaga caseinilytica sp. nov., a casein hydrolysing bacterium isolated from forest soil.</title>
        <authorList>
            <person name="Lee D.S."/>
            <person name="Han D.M."/>
            <person name="Baek J.H."/>
            <person name="Choi D.G."/>
            <person name="Jeon J.H."/>
            <person name="Jeon C.O."/>
        </authorList>
    </citation>
    <scope>NUCLEOTIDE SEQUENCE [LARGE SCALE GENOMIC DNA]</scope>
    <source>
        <strain evidence="2 3">KACC 19118</strain>
    </source>
</reference>
<evidence type="ECO:0000313" key="3">
    <source>
        <dbReference type="Proteomes" id="UP001449657"/>
    </source>
</evidence>
<keyword evidence="1" id="KW-1133">Transmembrane helix</keyword>
<evidence type="ECO:0000256" key="1">
    <source>
        <dbReference type="SAM" id="Phobius"/>
    </source>
</evidence>
<sequence>MNRRFLRPESLLSLLAVLFQLQHWSLESHGLRLRGDTSDYVTTIVFDSWYAPFSIIALLFAGAFWLARRLPEKGLLPYVYFVSVLAAPLITYKVASIYRVTYFTGNPSFYIAGTDFYKKLLNAMLVAVFAAFIVGQIIYVVKLAASYVKDVKFNA</sequence>
<dbReference type="Proteomes" id="UP001449657">
    <property type="component" value="Chromosome"/>
</dbReference>
<evidence type="ECO:0000313" key="2">
    <source>
        <dbReference type="EMBL" id="WZN47484.1"/>
    </source>
</evidence>
<keyword evidence="3" id="KW-1185">Reference proteome</keyword>
<accession>A0ABZ2Z5F1</accession>
<feature type="transmembrane region" description="Helical" evidence="1">
    <location>
        <begin position="79"/>
        <end position="100"/>
    </location>
</feature>
<gene>
    <name evidence="2" type="ORF">WJU22_04765</name>
</gene>
<feature type="transmembrane region" description="Helical" evidence="1">
    <location>
        <begin position="49"/>
        <end position="67"/>
    </location>
</feature>
<feature type="transmembrane region" description="Helical" evidence="1">
    <location>
        <begin position="120"/>
        <end position="141"/>
    </location>
</feature>
<dbReference type="EMBL" id="CP150096">
    <property type="protein sequence ID" value="WZN47484.1"/>
    <property type="molecule type" value="Genomic_DNA"/>
</dbReference>
<proteinExistence type="predicted"/>
<keyword evidence="1" id="KW-0472">Membrane</keyword>
<protein>
    <submittedName>
        <fullName evidence="2">Uncharacterized protein</fullName>
    </submittedName>
</protein>
<keyword evidence="1" id="KW-0812">Transmembrane</keyword>
<dbReference type="RefSeq" id="WP_341842119.1">
    <property type="nucleotide sequence ID" value="NZ_CP149792.1"/>
</dbReference>
<name>A0ABZ2Z5F1_9BACT</name>
<organism evidence="2 3">
    <name type="scientific">Chitinophaga caseinilytica</name>
    <dbReference type="NCBI Taxonomy" id="2267521"/>
    <lineage>
        <taxon>Bacteria</taxon>
        <taxon>Pseudomonadati</taxon>
        <taxon>Bacteroidota</taxon>
        <taxon>Chitinophagia</taxon>
        <taxon>Chitinophagales</taxon>
        <taxon>Chitinophagaceae</taxon>
        <taxon>Chitinophaga</taxon>
    </lineage>
</organism>